<evidence type="ECO:0000259" key="5">
    <source>
        <dbReference type="PROSITE" id="PS51078"/>
    </source>
</evidence>
<dbReference type="InterPro" id="IPR005471">
    <property type="entry name" value="Tscrpt_reg_IclR_N"/>
</dbReference>
<dbReference type="GO" id="GO:0003700">
    <property type="term" value="F:DNA-binding transcription factor activity"/>
    <property type="evidence" value="ECO:0007669"/>
    <property type="project" value="TreeGrafter"/>
</dbReference>
<gene>
    <name evidence="6" type="ORF">C8D99_107103</name>
</gene>
<dbReference type="Gene3D" id="3.30.450.40">
    <property type="match status" value="1"/>
</dbReference>
<proteinExistence type="predicted"/>
<dbReference type="PROSITE" id="PS51078">
    <property type="entry name" value="ICLR_ED"/>
    <property type="match status" value="1"/>
</dbReference>
<sequence>MKKSDRTEESSADRQGIRVLERFFGILSYLAGQNDYAGIKEIAEATGLSRTTVHRVLATCEENYVVLKDGIGRYRIGPKSLVWANSYQQQTGLAKFARQHLKELLRDVGETVNLFIYEKGEAFYLEKMHTYNVTGLDSRIGSRLELYSTSAGRAILAALPAEEFDAYLSSRELLPRTRWTIVDRDAFNRLIEESRKKGYAEENQENEIGVRCVGAAILGKDGYPVGAVSVAGPVFRFTDDRVETVGKRVFGTARIISYELGYSTNGGPGGL</sequence>
<evidence type="ECO:0000256" key="3">
    <source>
        <dbReference type="ARBA" id="ARBA00023163"/>
    </source>
</evidence>
<keyword evidence="7" id="KW-1185">Reference proteome</keyword>
<dbReference type="Pfam" id="PF01614">
    <property type="entry name" value="IclR_C"/>
    <property type="match status" value="1"/>
</dbReference>
<evidence type="ECO:0000256" key="2">
    <source>
        <dbReference type="ARBA" id="ARBA00023125"/>
    </source>
</evidence>
<keyword evidence="1" id="KW-0805">Transcription regulation</keyword>
<dbReference type="Pfam" id="PF09339">
    <property type="entry name" value="HTH_IclR"/>
    <property type="match status" value="1"/>
</dbReference>
<dbReference type="PANTHER" id="PTHR30136:SF24">
    <property type="entry name" value="HTH-TYPE TRANSCRIPTIONAL REPRESSOR ALLR"/>
    <property type="match status" value="1"/>
</dbReference>
<evidence type="ECO:0000256" key="1">
    <source>
        <dbReference type="ARBA" id="ARBA00023015"/>
    </source>
</evidence>
<evidence type="ECO:0000313" key="6">
    <source>
        <dbReference type="EMBL" id="TDY60896.1"/>
    </source>
</evidence>
<keyword evidence="2" id="KW-0238">DNA-binding</keyword>
<dbReference type="InterPro" id="IPR014757">
    <property type="entry name" value="Tscrpt_reg_IclR_C"/>
</dbReference>
<dbReference type="GO" id="GO:0045892">
    <property type="term" value="P:negative regulation of DNA-templated transcription"/>
    <property type="evidence" value="ECO:0007669"/>
    <property type="project" value="TreeGrafter"/>
</dbReference>
<dbReference type="Proteomes" id="UP000295066">
    <property type="component" value="Unassembled WGS sequence"/>
</dbReference>
<dbReference type="Gene3D" id="1.10.10.10">
    <property type="entry name" value="Winged helix-like DNA-binding domain superfamily/Winged helix DNA-binding domain"/>
    <property type="match status" value="1"/>
</dbReference>
<dbReference type="InterPro" id="IPR029016">
    <property type="entry name" value="GAF-like_dom_sf"/>
</dbReference>
<protein>
    <submittedName>
        <fullName evidence="6">IclR family transcriptional regulator</fullName>
    </submittedName>
</protein>
<dbReference type="SUPFAM" id="SSF55781">
    <property type="entry name" value="GAF domain-like"/>
    <property type="match status" value="1"/>
</dbReference>
<dbReference type="EMBL" id="SORI01000007">
    <property type="protein sequence ID" value="TDY60896.1"/>
    <property type="molecule type" value="Genomic_DNA"/>
</dbReference>
<dbReference type="RefSeq" id="WP_166670068.1">
    <property type="nucleotide sequence ID" value="NZ_SORI01000007.1"/>
</dbReference>
<dbReference type="AlphaFoldDB" id="A0A4R8MB18"/>
<dbReference type="InterPro" id="IPR036390">
    <property type="entry name" value="WH_DNA-bd_sf"/>
</dbReference>
<accession>A0A4R8MB18</accession>
<comment type="caution">
    <text evidence="6">The sequence shown here is derived from an EMBL/GenBank/DDBJ whole genome shotgun (WGS) entry which is preliminary data.</text>
</comment>
<evidence type="ECO:0000259" key="4">
    <source>
        <dbReference type="PROSITE" id="PS51077"/>
    </source>
</evidence>
<feature type="domain" description="IclR-ED" evidence="5">
    <location>
        <begin position="79"/>
        <end position="262"/>
    </location>
</feature>
<dbReference type="InterPro" id="IPR036388">
    <property type="entry name" value="WH-like_DNA-bd_sf"/>
</dbReference>
<dbReference type="PANTHER" id="PTHR30136">
    <property type="entry name" value="HELIX-TURN-HELIX TRANSCRIPTIONAL REGULATOR, ICLR FAMILY"/>
    <property type="match status" value="1"/>
</dbReference>
<organism evidence="6 7">
    <name type="scientific">Aminivibrio pyruvatiphilus</name>
    <dbReference type="NCBI Taxonomy" id="1005740"/>
    <lineage>
        <taxon>Bacteria</taxon>
        <taxon>Thermotogati</taxon>
        <taxon>Synergistota</taxon>
        <taxon>Synergistia</taxon>
        <taxon>Synergistales</taxon>
        <taxon>Aminobacteriaceae</taxon>
        <taxon>Aminivibrio</taxon>
    </lineage>
</organism>
<feature type="domain" description="HTH iclR-type" evidence="4">
    <location>
        <begin position="17"/>
        <end position="78"/>
    </location>
</feature>
<name>A0A4R8MB18_9BACT</name>
<dbReference type="SUPFAM" id="SSF46785">
    <property type="entry name" value="Winged helix' DNA-binding domain"/>
    <property type="match status" value="1"/>
</dbReference>
<keyword evidence="3" id="KW-0804">Transcription</keyword>
<reference evidence="6 7" key="1">
    <citation type="submission" date="2019-03" db="EMBL/GenBank/DDBJ databases">
        <title>Genomic Encyclopedia of Type Strains, Phase IV (KMG-IV): sequencing the most valuable type-strain genomes for metagenomic binning, comparative biology and taxonomic classification.</title>
        <authorList>
            <person name="Goeker M."/>
        </authorList>
    </citation>
    <scope>NUCLEOTIDE SEQUENCE [LARGE SCALE GENOMIC DNA]</scope>
    <source>
        <strain evidence="6 7">DSM 25964</strain>
    </source>
</reference>
<evidence type="ECO:0000313" key="7">
    <source>
        <dbReference type="Proteomes" id="UP000295066"/>
    </source>
</evidence>
<dbReference type="SMART" id="SM00346">
    <property type="entry name" value="HTH_ICLR"/>
    <property type="match status" value="1"/>
</dbReference>
<dbReference type="PROSITE" id="PS51077">
    <property type="entry name" value="HTH_ICLR"/>
    <property type="match status" value="1"/>
</dbReference>
<dbReference type="InterPro" id="IPR050707">
    <property type="entry name" value="HTH_MetabolicPath_Reg"/>
</dbReference>
<dbReference type="GO" id="GO:0003677">
    <property type="term" value="F:DNA binding"/>
    <property type="evidence" value="ECO:0007669"/>
    <property type="project" value="UniProtKB-KW"/>
</dbReference>